<keyword evidence="3" id="KW-1003">Cell membrane</keyword>
<keyword evidence="4 7" id="KW-0812">Transmembrane</keyword>
<protein>
    <submittedName>
        <fullName evidence="9">MnhB-like protein, subunit of Na+/H+ antiporter</fullName>
    </submittedName>
</protein>
<feature type="transmembrane region" description="Helical" evidence="7">
    <location>
        <begin position="191"/>
        <end position="213"/>
    </location>
</feature>
<dbReference type="InterPro" id="IPR007182">
    <property type="entry name" value="MnhB"/>
</dbReference>
<dbReference type="Proteomes" id="UP000250796">
    <property type="component" value="Chromosome MESINF"/>
</dbReference>
<dbReference type="EMBL" id="LS974202">
    <property type="protein sequence ID" value="SSC12967.1"/>
    <property type="molecule type" value="Genomic_DNA"/>
</dbReference>
<evidence type="ECO:0000256" key="3">
    <source>
        <dbReference type="ARBA" id="ARBA00022475"/>
    </source>
</evidence>
<reference evidence="9 10" key="1">
    <citation type="submission" date="2017-01" db="EMBL/GenBank/DDBJ databases">
        <authorList>
            <person name="Erauso G."/>
        </authorList>
    </citation>
    <scope>NUCLEOTIDE SEQUENCE [LARGE SCALE GENOMIC DNA]</scope>
    <source>
        <strain evidence="9">MESINF1</strain>
    </source>
</reference>
<comment type="subcellular location">
    <subcellularLocation>
        <location evidence="1">Cell membrane</location>
        <topology evidence="1">Multi-pass membrane protein</topology>
    </subcellularLocation>
</comment>
<evidence type="ECO:0000256" key="2">
    <source>
        <dbReference type="ARBA" id="ARBA00009425"/>
    </source>
</evidence>
<evidence type="ECO:0000313" key="10">
    <source>
        <dbReference type="Proteomes" id="UP000250796"/>
    </source>
</evidence>
<keyword evidence="10" id="KW-1185">Reference proteome</keyword>
<evidence type="ECO:0000256" key="7">
    <source>
        <dbReference type="SAM" id="Phobius"/>
    </source>
</evidence>
<gene>
    <name evidence="9" type="ORF">MESINF_1523</name>
</gene>
<evidence type="ECO:0000259" key="8">
    <source>
        <dbReference type="Pfam" id="PF04039"/>
    </source>
</evidence>
<accession>A0A7Z7LFE0</accession>
<evidence type="ECO:0000313" key="9">
    <source>
        <dbReference type="EMBL" id="SSC12967.1"/>
    </source>
</evidence>
<dbReference type="PANTHER" id="PTHR33932:SF4">
    <property type="entry name" value="NA(+)_H(+) ANTIPORTER SUBUNIT B"/>
    <property type="match status" value="1"/>
</dbReference>
<evidence type="ECO:0000256" key="4">
    <source>
        <dbReference type="ARBA" id="ARBA00022692"/>
    </source>
</evidence>
<dbReference type="PANTHER" id="PTHR33932">
    <property type="entry name" value="NA(+)/H(+) ANTIPORTER SUBUNIT B"/>
    <property type="match status" value="1"/>
</dbReference>
<feature type="transmembrane region" description="Helical" evidence="7">
    <location>
        <begin position="160"/>
        <end position="179"/>
    </location>
</feature>
<dbReference type="AlphaFoldDB" id="A0A7Z7LFE0"/>
<dbReference type="RefSeq" id="WP_231936656.1">
    <property type="nucleotide sequence ID" value="NZ_LS974202.1"/>
</dbReference>
<organism evidence="9 10">
    <name type="scientific">Mesotoga infera</name>
    <dbReference type="NCBI Taxonomy" id="1236046"/>
    <lineage>
        <taxon>Bacteria</taxon>
        <taxon>Thermotogati</taxon>
        <taxon>Thermotogota</taxon>
        <taxon>Thermotogae</taxon>
        <taxon>Kosmotogales</taxon>
        <taxon>Kosmotogaceae</taxon>
        <taxon>Mesotoga</taxon>
    </lineage>
</organism>
<feature type="transmembrane region" description="Helical" evidence="7">
    <location>
        <begin position="89"/>
        <end position="113"/>
    </location>
</feature>
<dbReference type="KEGG" id="minf:MESINF_1523"/>
<keyword evidence="6 7" id="KW-0472">Membrane</keyword>
<name>A0A7Z7LFE0_9BACT</name>
<proteinExistence type="inferred from homology"/>
<feature type="transmembrane region" description="Helical" evidence="7">
    <location>
        <begin position="59"/>
        <end position="77"/>
    </location>
</feature>
<feature type="domain" description="Na+/H+ antiporter MnhB subunit-related protein" evidence="8">
    <location>
        <begin position="95"/>
        <end position="213"/>
    </location>
</feature>
<evidence type="ECO:0000256" key="1">
    <source>
        <dbReference type="ARBA" id="ARBA00004651"/>
    </source>
</evidence>
<evidence type="ECO:0000256" key="6">
    <source>
        <dbReference type="ARBA" id="ARBA00023136"/>
    </source>
</evidence>
<sequence length="226" mass="24265">MKVVKILGIIAASMIFLVVVLQAKIDLVFPEGLEVIIGRTNIPNAVTAVYLETRLYDTIFEVIVFSITALGVTTLFSSLPRSDEGSQQVFGSVTVYSGGLAALSITLFLYLVLEGHISPGGGFVGGVVLATGIVTYGLTSNFAKANSHYDRFKIKMLENASLIIIFSLVSFIILFPEMHARLLAGGEFGEVLSGGLIPVLNILIGIKVYAGAWKMSSEFINRRGTL</sequence>
<dbReference type="GO" id="GO:0005886">
    <property type="term" value="C:plasma membrane"/>
    <property type="evidence" value="ECO:0007669"/>
    <property type="project" value="UniProtKB-SubCell"/>
</dbReference>
<evidence type="ECO:0000256" key="5">
    <source>
        <dbReference type="ARBA" id="ARBA00022989"/>
    </source>
</evidence>
<dbReference type="Pfam" id="PF04039">
    <property type="entry name" value="MnhB"/>
    <property type="match status" value="1"/>
</dbReference>
<feature type="transmembrane region" description="Helical" evidence="7">
    <location>
        <begin position="119"/>
        <end position="139"/>
    </location>
</feature>
<keyword evidence="5 7" id="KW-1133">Transmembrane helix</keyword>
<dbReference type="InterPro" id="IPR050622">
    <property type="entry name" value="CPA3_antiporter_subunitB"/>
</dbReference>
<comment type="similarity">
    <text evidence="2">Belongs to the CPA3 antiporters (TC 2.A.63) subunit B family.</text>
</comment>